<comment type="caution">
    <text evidence="2">The sequence shown here is derived from an EMBL/GenBank/DDBJ whole genome shotgun (WGS) entry which is preliminary data.</text>
</comment>
<accession>A0A5B7K5L1</accession>
<evidence type="ECO:0000256" key="1">
    <source>
        <dbReference type="SAM" id="MobiDB-lite"/>
    </source>
</evidence>
<proteinExistence type="predicted"/>
<organism evidence="2 3">
    <name type="scientific">Portunus trituberculatus</name>
    <name type="common">Swimming crab</name>
    <name type="synonym">Neptunus trituberculatus</name>
    <dbReference type="NCBI Taxonomy" id="210409"/>
    <lineage>
        <taxon>Eukaryota</taxon>
        <taxon>Metazoa</taxon>
        <taxon>Ecdysozoa</taxon>
        <taxon>Arthropoda</taxon>
        <taxon>Crustacea</taxon>
        <taxon>Multicrustacea</taxon>
        <taxon>Malacostraca</taxon>
        <taxon>Eumalacostraca</taxon>
        <taxon>Eucarida</taxon>
        <taxon>Decapoda</taxon>
        <taxon>Pleocyemata</taxon>
        <taxon>Brachyura</taxon>
        <taxon>Eubrachyura</taxon>
        <taxon>Portunoidea</taxon>
        <taxon>Portunidae</taxon>
        <taxon>Portuninae</taxon>
        <taxon>Portunus</taxon>
    </lineage>
</organism>
<dbReference type="EMBL" id="VSRR010123039">
    <property type="protein sequence ID" value="MPD00469.1"/>
    <property type="molecule type" value="Genomic_DNA"/>
</dbReference>
<reference evidence="2 3" key="1">
    <citation type="submission" date="2019-05" db="EMBL/GenBank/DDBJ databases">
        <title>Another draft genome of Portunus trituberculatus and its Hox gene families provides insights of decapod evolution.</title>
        <authorList>
            <person name="Jeong J.-H."/>
            <person name="Song I."/>
            <person name="Kim S."/>
            <person name="Choi T."/>
            <person name="Kim D."/>
            <person name="Ryu S."/>
            <person name="Kim W."/>
        </authorList>
    </citation>
    <scope>NUCLEOTIDE SEQUENCE [LARGE SCALE GENOMIC DNA]</scope>
    <source>
        <tissue evidence="2">Muscle</tissue>
    </source>
</reference>
<evidence type="ECO:0000313" key="3">
    <source>
        <dbReference type="Proteomes" id="UP000324222"/>
    </source>
</evidence>
<feature type="region of interest" description="Disordered" evidence="1">
    <location>
        <begin position="1"/>
        <end position="105"/>
    </location>
</feature>
<name>A0A5B7K5L1_PORTR</name>
<evidence type="ECO:0000313" key="2">
    <source>
        <dbReference type="EMBL" id="MPD00469.1"/>
    </source>
</evidence>
<dbReference type="Proteomes" id="UP000324222">
    <property type="component" value="Unassembled WGS sequence"/>
</dbReference>
<dbReference type="AlphaFoldDB" id="A0A5B7K5L1"/>
<keyword evidence="3" id="KW-1185">Reference proteome</keyword>
<sequence length="105" mass="10929">METNHLAAHTKDPPRGEAAVGGGGVKGGEGKRKGGISIPSSCSRASPHPHHPMSPLPIPNLPSRRGRQPTPPRQLCTPPAGPCLAPPKDEKNLPVRAIDMLPPPP</sequence>
<protein>
    <submittedName>
        <fullName evidence="2">Uncharacterized protein</fullName>
    </submittedName>
</protein>
<gene>
    <name evidence="2" type="ORF">E2C01_095942</name>
</gene>